<accession>A0ABQ1IYX4</accession>
<comment type="caution">
    <text evidence="1">The sequence shown here is derived from an EMBL/GenBank/DDBJ whole genome shotgun (WGS) entry which is preliminary data.</text>
</comment>
<dbReference type="InterPro" id="IPR036388">
    <property type="entry name" value="WH-like_DNA-bd_sf"/>
</dbReference>
<gene>
    <name evidence="1" type="ORF">GCM10010833_08420</name>
</gene>
<protein>
    <recommendedName>
        <fullName evidence="3">HTH marR-type domain-containing protein</fullName>
    </recommendedName>
</protein>
<proteinExistence type="predicted"/>
<dbReference type="Proteomes" id="UP000614261">
    <property type="component" value="Unassembled WGS sequence"/>
</dbReference>
<dbReference type="InterPro" id="IPR036390">
    <property type="entry name" value="WH_DNA-bd_sf"/>
</dbReference>
<sequence length="162" mass="18530">MTDAGRGLMFRDKQATPAARLSQISNELLMLASDLERTGPPEPCAIQWPDVTDMRRALKRYLRMRRDREKLFPKLFGDPAWDMLLVLYVYHSAGIPMQVSAIAGLANIPGTTSLRYLDLLIEQKLITRAPDPKDRRRIWLVITPRATALLKQWFSALPLMPE</sequence>
<name>A0ABQ1IYX4_9SPHN</name>
<dbReference type="EMBL" id="BMGD01000002">
    <property type="protein sequence ID" value="GGB56026.1"/>
    <property type="molecule type" value="Genomic_DNA"/>
</dbReference>
<evidence type="ECO:0000313" key="1">
    <source>
        <dbReference type="EMBL" id="GGB56026.1"/>
    </source>
</evidence>
<evidence type="ECO:0000313" key="2">
    <source>
        <dbReference type="Proteomes" id="UP000614261"/>
    </source>
</evidence>
<evidence type="ECO:0008006" key="3">
    <source>
        <dbReference type="Google" id="ProtNLM"/>
    </source>
</evidence>
<organism evidence="1 2">
    <name type="scientific">Blastomonas aquatica</name>
    <dbReference type="NCBI Taxonomy" id="1510276"/>
    <lineage>
        <taxon>Bacteria</taxon>
        <taxon>Pseudomonadati</taxon>
        <taxon>Pseudomonadota</taxon>
        <taxon>Alphaproteobacteria</taxon>
        <taxon>Sphingomonadales</taxon>
        <taxon>Sphingomonadaceae</taxon>
        <taxon>Blastomonas</taxon>
    </lineage>
</organism>
<dbReference type="SUPFAM" id="SSF46785">
    <property type="entry name" value="Winged helix' DNA-binding domain"/>
    <property type="match status" value="1"/>
</dbReference>
<dbReference type="RefSeq" id="WP_188513161.1">
    <property type="nucleotide sequence ID" value="NZ_BMGD01000002.1"/>
</dbReference>
<dbReference type="Gene3D" id="1.10.10.10">
    <property type="entry name" value="Winged helix-like DNA-binding domain superfamily/Winged helix DNA-binding domain"/>
    <property type="match status" value="1"/>
</dbReference>
<reference evidence="2" key="1">
    <citation type="journal article" date="2019" name="Int. J. Syst. Evol. Microbiol.">
        <title>The Global Catalogue of Microorganisms (GCM) 10K type strain sequencing project: providing services to taxonomists for standard genome sequencing and annotation.</title>
        <authorList>
            <consortium name="The Broad Institute Genomics Platform"/>
            <consortium name="The Broad Institute Genome Sequencing Center for Infectious Disease"/>
            <person name="Wu L."/>
            <person name="Ma J."/>
        </authorList>
    </citation>
    <scope>NUCLEOTIDE SEQUENCE [LARGE SCALE GENOMIC DNA]</scope>
    <source>
        <strain evidence="2">CGMCC 1.12851</strain>
    </source>
</reference>
<keyword evidence="2" id="KW-1185">Reference proteome</keyword>